<dbReference type="InterPro" id="IPR025984">
    <property type="entry name" value="DCTPP"/>
</dbReference>
<name>A0A1U7NMN1_9FIRM</name>
<proteinExistence type="predicted"/>
<dbReference type="Pfam" id="PF12643">
    <property type="entry name" value="MazG-like"/>
    <property type="match status" value="1"/>
</dbReference>
<dbReference type="RefSeq" id="WP_076341390.1">
    <property type="nucleotide sequence ID" value="NZ_CAPDDE010000023.1"/>
</dbReference>
<reference evidence="1 2" key="1">
    <citation type="submission" date="2016-11" db="EMBL/GenBank/DDBJ databases">
        <title>Description of two novel members of the family Erysipelotrichaceae: Ileibacterium lipovorans gen. nov., sp. nov. and Dubosiella newyorkensis, gen. nov., sp. nov.</title>
        <authorList>
            <person name="Cox L.M."/>
            <person name="Sohn J."/>
            <person name="Tyrrell K.L."/>
            <person name="Citron D.M."/>
            <person name="Lawson P.A."/>
            <person name="Patel N.B."/>
            <person name="Iizumi T."/>
            <person name="Perez-Perez G.I."/>
            <person name="Goldstein E.J."/>
            <person name="Blaser M.J."/>
        </authorList>
    </citation>
    <scope>NUCLEOTIDE SEQUENCE [LARGE SCALE GENOMIC DNA]</scope>
    <source>
        <strain evidence="1 2">NYU-BL-A4</strain>
    </source>
</reference>
<dbReference type="GeneID" id="78275522"/>
<evidence type="ECO:0008006" key="3">
    <source>
        <dbReference type="Google" id="ProtNLM"/>
    </source>
</evidence>
<dbReference type="InterPro" id="IPR052555">
    <property type="entry name" value="dCTP_Pyrophosphatase"/>
</dbReference>
<evidence type="ECO:0000313" key="2">
    <source>
        <dbReference type="Proteomes" id="UP000186705"/>
    </source>
</evidence>
<dbReference type="OrthoDB" id="9791898at2"/>
<comment type="caution">
    <text evidence="1">The sequence shown here is derived from an EMBL/GenBank/DDBJ whole genome shotgun (WGS) entry which is preliminary data.</text>
</comment>
<dbReference type="CDD" id="cd11537">
    <property type="entry name" value="NTP-PPase_RS21-C6_like"/>
    <property type="match status" value="1"/>
</dbReference>
<accession>A0A1U7NMN1</accession>
<dbReference type="GO" id="GO:0047429">
    <property type="term" value="F:nucleoside triphosphate diphosphatase activity"/>
    <property type="evidence" value="ECO:0007669"/>
    <property type="project" value="InterPro"/>
</dbReference>
<dbReference type="AlphaFoldDB" id="A0A1U7NMN1"/>
<dbReference type="SUPFAM" id="SSF101386">
    <property type="entry name" value="all-alpha NTP pyrophosphatases"/>
    <property type="match status" value="1"/>
</dbReference>
<dbReference type="STRING" id="1862672.BO225_06135"/>
<organism evidence="1 2">
    <name type="scientific">Dubosiella newyorkensis</name>
    <dbReference type="NCBI Taxonomy" id="1862672"/>
    <lineage>
        <taxon>Bacteria</taxon>
        <taxon>Bacillati</taxon>
        <taxon>Bacillota</taxon>
        <taxon>Erysipelotrichia</taxon>
        <taxon>Erysipelotrichales</taxon>
        <taxon>Erysipelotrichaceae</taxon>
        <taxon>Dubosiella</taxon>
    </lineage>
</organism>
<protein>
    <recommendedName>
        <fullName evidence="3">Nucleotide pyrophosphohydrolase</fullName>
    </recommendedName>
</protein>
<dbReference type="GO" id="GO:0009143">
    <property type="term" value="P:nucleoside triphosphate catabolic process"/>
    <property type="evidence" value="ECO:0007669"/>
    <property type="project" value="InterPro"/>
</dbReference>
<sequence>MKEVIEAIRQVNQERDWDQFHTPENLAKSIVIEAAELLECFQWKSDYDSKQEVEEEIADVLSYCLQLCDVLDLDPREIVLKKLEKTVHFYMNRFFIARFFVDSDTLLPTRSGRLNRHLVLRRLRVRAFRKSKTTYIDQMSNQENWLSLLKIGRGIVLRSS</sequence>
<evidence type="ECO:0000313" key="1">
    <source>
        <dbReference type="EMBL" id="OLU46485.1"/>
    </source>
</evidence>
<gene>
    <name evidence="1" type="ORF">BO225_06135</name>
</gene>
<dbReference type="PANTHER" id="PTHR46523">
    <property type="entry name" value="DCTP PYROPHOSPHATASE 1"/>
    <property type="match status" value="1"/>
</dbReference>
<dbReference type="Proteomes" id="UP000186705">
    <property type="component" value="Unassembled WGS sequence"/>
</dbReference>
<dbReference type="PANTHER" id="PTHR46523:SF1">
    <property type="entry name" value="DCTP PYROPHOSPHATASE 1"/>
    <property type="match status" value="1"/>
</dbReference>
<dbReference type="EMBL" id="MPKA01000064">
    <property type="protein sequence ID" value="OLU46485.1"/>
    <property type="molecule type" value="Genomic_DNA"/>
</dbReference>
<dbReference type="Gene3D" id="1.10.287.1080">
    <property type="entry name" value="MazG-like"/>
    <property type="match status" value="1"/>
</dbReference>
<keyword evidence="2" id="KW-1185">Reference proteome</keyword>